<name>A0AAE3ADB3_9FIRM</name>
<dbReference type="EMBL" id="JAJEPW010000048">
    <property type="protein sequence ID" value="MCC2130427.1"/>
    <property type="molecule type" value="Genomic_DNA"/>
</dbReference>
<dbReference type="GO" id="GO:0016301">
    <property type="term" value="F:kinase activity"/>
    <property type="evidence" value="ECO:0007669"/>
    <property type="project" value="UniProtKB-KW"/>
</dbReference>
<keyword evidence="2" id="KW-1185">Reference proteome</keyword>
<proteinExistence type="predicted"/>
<keyword evidence="1" id="KW-0418">Kinase</keyword>
<dbReference type="Gene3D" id="3.40.50.300">
    <property type="entry name" value="P-loop containing nucleotide triphosphate hydrolases"/>
    <property type="match status" value="1"/>
</dbReference>
<dbReference type="Proteomes" id="UP001199319">
    <property type="component" value="Unassembled WGS sequence"/>
</dbReference>
<organism evidence="1 2">
    <name type="scientific">Brotocaccenecus cirricatena</name>
    <dbReference type="NCBI Taxonomy" id="3064195"/>
    <lineage>
        <taxon>Bacteria</taxon>
        <taxon>Bacillati</taxon>
        <taxon>Bacillota</taxon>
        <taxon>Clostridia</taxon>
        <taxon>Eubacteriales</taxon>
        <taxon>Oscillospiraceae</taxon>
        <taxon>Brotocaccenecus</taxon>
    </lineage>
</organism>
<evidence type="ECO:0000313" key="2">
    <source>
        <dbReference type="Proteomes" id="UP001199319"/>
    </source>
</evidence>
<dbReference type="RefSeq" id="WP_302929619.1">
    <property type="nucleotide sequence ID" value="NZ_JAJEPW010000048.1"/>
</dbReference>
<gene>
    <name evidence="1" type="ORF">LKD37_13045</name>
</gene>
<evidence type="ECO:0000313" key="1">
    <source>
        <dbReference type="EMBL" id="MCC2130427.1"/>
    </source>
</evidence>
<accession>A0AAE3ADB3</accession>
<dbReference type="AlphaFoldDB" id="A0AAE3ADB3"/>
<dbReference type="InterPro" id="IPR027417">
    <property type="entry name" value="P-loop_NTPase"/>
</dbReference>
<sequence>MKIITISREFGSGGRELGKRLAEELGIHCYDHEIIELIAKEHGFDERYVANISEKCIEAAYPTTIGHRFAMPPVQIMDQGFQVAAAQQQIIENFAKQGDCVIVGRCADVILKDYHPLNLFVYADAESKIQRCIDRAPEGEHLSRNDIARRMKQVDKNRAQYRQMFADSKWGAKETYHLCVNTSGHQIKDLIPGLAAFVRCWYGEK</sequence>
<dbReference type="Pfam" id="PF13189">
    <property type="entry name" value="Cytidylate_kin2"/>
    <property type="match status" value="1"/>
</dbReference>
<keyword evidence="1" id="KW-0808">Transferase</keyword>
<comment type="caution">
    <text evidence="1">The sequence shown here is derived from an EMBL/GenBank/DDBJ whole genome shotgun (WGS) entry which is preliminary data.</text>
</comment>
<dbReference type="SUPFAM" id="SSF52540">
    <property type="entry name" value="P-loop containing nucleoside triphosphate hydrolases"/>
    <property type="match status" value="1"/>
</dbReference>
<protein>
    <submittedName>
        <fullName evidence="1">Cytidylate kinase-like family protein</fullName>
    </submittedName>
</protein>
<reference evidence="1" key="1">
    <citation type="submission" date="2021-10" db="EMBL/GenBank/DDBJ databases">
        <title>Anaerobic single-cell dispensing facilitates the cultivation of human gut bacteria.</title>
        <authorList>
            <person name="Afrizal A."/>
        </authorList>
    </citation>
    <scope>NUCLEOTIDE SEQUENCE</scope>
    <source>
        <strain evidence="1">CLA-AA-H272</strain>
    </source>
</reference>